<evidence type="ECO:0000259" key="15">
    <source>
        <dbReference type="PROSITE" id="PS50853"/>
    </source>
</evidence>
<feature type="chain" id="PRO_5044885395" description="Granulocyte colony-stimulating factor receptor" evidence="13">
    <location>
        <begin position="26"/>
        <end position="838"/>
    </location>
</feature>
<dbReference type="InterPro" id="IPR013783">
    <property type="entry name" value="Ig-like_fold"/>
</dbReference>
<dbReference type="PROSITE" id="PS50853">
    <property type="entry name" value="FN3"/>
    <property type="match status" value="2"/>
</dbReference>
<dbReference type="Gene3D" id="2.60.40.10">
    <property type="entry name" value="Immunoglobulins"/>
    <property type="match status" value="6"/>
</dbReference>
<name>A0ABD1JCM2_9TELE</name>
<keyword evidence="9" id="KW-0325">Glycoprotein</keyword>
<dbReference type="CDD" id="cd00063">
    <property type="entry name" value="FN3"/>
    <property type="match status" value="2"/>
</dbReference>
<dbReference type="Pfam" id="PF00041">
    <property type="entry name" value="fn3"/>
    <property type="match status" value="1"/>
</dbReference>
<dbReference type="InterPro" id="IPR003961">
    <property type="entry name" value="FN3_dom"/>
</dbReference>
<feature type="transmembrane region" description="Helical" evidence="12">
    <location>
        <begin position="608"/>
        <end position="632"/>
    </location>
</feature>
<dbReference type="AlphaFoldDB" id="A0ABD1JCM2"/>
<evidence type="ECO:0000256" key="5">
    <source>
        <dbReference type="ARBA" id="ARBA00022737"/>
    </source>
</evidence>
<feature type="region of interest" description="Disordered" evidence="11">
    <location>
        <begin position="747"/>
        <end position="796"/>
    </location>
</feature>
<keyword evidence="6 12" id="KW-1133">Transmembrane helix</keyword>
<evidence type="ECO:0000259" key="14">
    <source>
        <dbReference type="PROSITE" id="PS50835"/>
    </source>
</evidence>
<feature type="domain" description="Fibronectin type-III" evidence="15">
    <location>
        <begin position="418"/>
        <end position="515"/>
    </location>
</feature>
<evidence type="ECO:0000313" key="17">
    <source>
        <dbReference type="Proteomes" id="UP001591681"/>
    </source>
</evidence>
<dbReference type="InterPro" id="IPR036179">
    <property type="entry name" value="Ig-like_dom_sf"/>
</dbReference>
<feature type="domain" description="Ig-like" evidence="14">
    <location>
        <begin position="29"/>
        <end position="110"/>
    </location>
</feature>
<keyword evidence="10" id="KW-0393">Immunoglobulin domain</keyword>
<dbReference type="SMART" id="SM00060">
    <property type="entry name" value="FN3"/>
    <property type="match status" value="4"/>
</dbReference>
<keyword evidence="4 13" id="KW-0732">Signal</keyword>
<sequence length="838" mass="93447">MMTPYWLSTFVLLVLTGLKRHSAVSKVHPCAEIYTATPLVAHGSSLSASCVIAEDCPWTEVQWRFNDELLQASVPANQSSRIAQIVIRNFSEPSGYLTCSICHETDCQIVDGLHIMSGYPPSAPQNLSCQTNLTQREKLHCRWTPGPGTDIPTNYTFHTQSSLGLNCYPIPTGVNHITIPRSEFSFFSKIQVYVKAQNALGQATSQHLRFKPIAAAKFDPPVIEWVKPNKYGCLSHSWRLHLDQNYLKTEITVELHLKPVDSTVTGNEKFLVKNVRDKKDIEVCGLLHGMAYQAQIRVCYKTSPWSEWSNWARGCTLVRAPTGSLDTWLRVTGEAQNSNIVKLAWKPSKQFRANGRPLSYYVSLTKSSAQRRICVTNESYCVVRIPKGARKVYLTAQNPAGRSRPMEVRVYTNTALPRVSSLSVLPHGAGALDVHWSSPPASSPPTGYVVESRQLHDDSSSFIAFHLANRSQTSALLSDGFEPYTPYEISVYPKYAEGVGLPLTQVAYTRQGAPSVAPLPNLIWKSRAELTWDEIPMTERNGIIQSYQIFYWDEHGQTNDIKVLARERRVILKDLKPLTTYQAFIMVSTCNGSRNGTIVTLNTGSANVFGIVLIGVPTCVGITLVFIIIMLTSLAKHKWLKRCLWPKIPDPANSSIRKWSTTELLQEGTPQKNSMEPVLVFLSHFSVVDLTERHLEKLIQSSKERWLCNEGDTNLYSCGSSQASSPFDTDVTSSESVPYATLVFSGGYRGQPPLPPPPDPPLPPPAYLRSESTQPLLEEEEPQSPDPLSPLPYRNMLLQVGDPGDAFRECEEIEGGDKEQPQLWEDFPLLNSLAIKDV</sequence>
<comment type="caution">
    <text evidence="16">The sequence shown here is derived from an EMBL/GenBank/DDBJ whole genome shotgun (WGS) entry which is preliminary data.</text>
</comment>
<evidence type="ECO:0000256" key="10">
    <source>
        <dbReference type="ARBA" id="ARBA00023319"/>
    </source>
</evidence>
<evidence type="ECO:0000256" key="9">
    <source>
        <dbReference type="ARBA" id="ARBA00023180"/>
    </source>
</evidence>
<feature type="signal peptide" evidence="13">
    <location>
        <begin position="1"/>
        <end position="25"/>
    </location>
</feature>
<keyword evidence="8" id="KW-0675">Receptor</keyword>
<feature type="domain" description="Fibronectin type-III" evidence="15">
    <location>
        <begin position="517"/>
        <end position="606"/>
    </location>
</feature>
<reference evidence="16 17" key="1">
    <citation type="submission" date="2024-09" db="EMBL/GenBank/DDBJ databases">
        <title>A chromosome-level genome assembly of Gray's grenadier anchovy, Coilia grayii.</title>
        <authorList>
            <person name="Fu Z."/>
        </authorList>
    </citation>
    <scope>NUCLEOTIDE SEQUENCE [LARGE SCALE GENOMIC DNA]</scope>
    <source>
        <strain evidence="16">G4</strain>
        <tissue evidence="16">Muscle</tissue>
    </source>
</reference>
<dbReference type="PROSITE" id="PS50835">
    <property type="entry name" value="IG_LIKE"/>
    <property type="match status" value="1"/>
</dbReference>
<keyword evidence="17" id="KW-1185">Reference proteome</keyword>
<evidence type="ECO:0000256" key="12">
    <source>
        <dbReference type="SAM" id="Phobius"/>
    </source>
</evidence>
<evidence type="ECO:0000256" key="1">
    <source>
        <dbReference type="ARBA" id="ARBA00004479"/>
    </source>
</evidence>
<evidence type="ECO:0000256" key="3">
    <source>
        <dbReference type="ARBA" id="ARBA00022692"/>
    </source>
</evidence>
<evidence type="ECO:0000256" key="8">
    <source>
        <dbReference type="ARBA" id="ARBA00023170"/>
    </source>
</evidence>
<dbReference type="SUPFAM" id="SSF49265">
    <property type="entry name" value="Fibronectin type III"/>
    <property type="match status" value="3"/>
</dbReference>
<gene>
    <name evidence="16" type="ORF">ACEWY4_020453</name>
</gene>
<dbReference type="FunFam" id="2.60.40.10:FF:000465">
    <property type="entry name" value="Granulocyte colony-stimulating factor receptor"/>
    <property type="match status" value="1"/>
</dbReference>
<evidence type="ECO:0000256" key="6">
    <source>
        <dbReference type="ARBA" id="ARBA00022989"/>
    </source>
</evidence>
<dbReference type="InterPro" id="IPR010457">
    <property type="entry name" value="IgC2-like_lig-bd"/>
</dbReference>
<keyword evidence="5" id="KW-0677">Repeat</keyword>
<evidence type="ECO:0000256" key="4">
    <source>
        <dbReference type="ARBA" id="ARBA00022729"/>
    </source>
</evidence>
<evidence type="ECO:0000256" key="13">
    <source>
        <dbReference type="SAM" id="SignalP"/>
    </source>
</evidence>
<evidence type="ECO:0008006" key="18">
    <source>
        <dbReference type="Google" id="ProtNLM"/>
    </source>
</evidence>
<dbReference type="EMBL" id="JBHFQA010000017">
    <property type="protein sequence ID" value="KAL2084935.1"/>
    <property type="molecule type" value="Genomic_DNA"/>
</dbReference>
<dbReference type="InterPro" id="IPR036116">
    <property type="entry name" value="FN3_sf"/>
</dbReference>
<evidence type="ECO:0000256" key="7">
    <source>
        <dbReference type="ARBA" id="ARBA00023136"/>
    </source>
</evidence>
<organism evidence="16 17">
    <name type="scientific">Coilia grayii</name>
    <name type="common">Gray's grenadier anchovy</name>
    <dbReference type="NCBI Taxonomy" id="363190"/>
    <lineage>
        <taxon>Eukaryota</taxon>
        <taxon>Metazoa</taxon>
        <taxon>Chordata</taxon>
        <taxon>Craniata</taxon>
        <taxon>Vertebrata</taxon>
        <taxon>Euteleostomi</taxon>
        <taxon>Actinopterygii</taxon>
        <taxon>Neopterygii</taxon>
        <taxon>Teleostei</taxon>
        <taxon>Clupei</taxon>
        <taxon>Clupeiformes</taxon>
        <taxon>Clupeoidei</taxon>
        <taxon>Engraulidae</taxon>
        <taxon>Coilinae</taxon>
        <taxon>Coilia</taxon>
    </lineage>
</organism>
<evidence type="ECO:0000256" key="11">
    <source>
        <dbReference type="SAM" id="MobiDB-lite"/>
    </source>
</evidence>
<evidence type="ECO:0000256" key="2">
    <source>
        <dbReference type="ARBA" id="ARBA00008921"/>
    </source>
</evidence>
<feature type="compositionally biased region" description="Pro residues" evidence="11">
    <location>
        <begin position="752"/>
        <end position="766"/>
    </location>
</feature>
<dbReference type="SUPFAM" id="SSF48726">
    <property type="entry name" value="Immunoglobulin"/>
    <property type="match status" value="1"/>
</dbReference>
<accession>A0ABD1JCM2</accession>
<proteinExistence type="inferred from homology"/>
<dbReference type="InterPro" id="IPR052672">
    <property type="entry name" value="Type1_Cytokine_Rcpt_Type2"/>
</dbReference>
<dbReference type="Pfam" id="PF06328">
    <property type="entry name" value="Lep_receptor_Ig"/>
    <property type="match status" value="1"/>
</dbReference>
<keyword evidence="7 12" id="KW-0472">Membrane</keyword>
<dbReference type="GO" id="GO:0005886">
    <property type="term" value="C:plasma membrane"/>
    <property type="evidence" value="ECO:0007669"/>
    <property type="project" value="UniProtKB-ARBA"/>
</dbReference>
<comment type="similarity">
    <text evidence="2">Belongs to the type I cytokine receptor family. Type 2 subfamily.</text>
</comment>
<comment type="subcellular location">
    <subcellularLocation>
        <location evidence="1">Membrane</location>
        <topology evidence="1">Single-pass type I membrane protein</topology>
    </subcellularLocation>
</comment>
<dbReference type="PANTHER" id="PTHR48423">
    <property type="entry name" value="INTERLEUKIN-27 RECEPTOR SUBUNIT ALPHA"/>
    <property type="match status" value="1"/>
</dbReference>
<protein>
    <recommendedName>
        <fullName evidence="18">Granulocyte colony-stimulating factor receptor</fullName>
    </recommendedName>
</protein>
<dbReference type="Proteomes" id="UP001591681">
    <property type="component" value="Unassembled WGS sequence"/>
</dbReference>
<evidence type="ECO:0000313" key="16">
    <source>
        <dbReference type="EMBL" id="KAL2084935.1"/>
    </source>
</evidence>
<dbReference type="InterPro" id="IPR007110">
    <property type="entry name" value="Ig-like_dom"/>
</dbReference>
<dbReference type="PANTHER" id="PTHR48423:SF1">
    <property type="entry name" value="INTERLEUKIN-27 RECEPTOR SUBUNIT ALPHA"/>
    <property type="match status" value="1"/>
</dbReference>
<keyword evidence="3 12" id="KW-0812">Transmembrane</keyword>